<dbReference type="Gene3D" id="1.25.40.10">
    <property type="entry name" value="Tetratricopeptide repeat domain"/>
    <property type="match status" value="2"/>
</dbReference>
<dbReference type="SMART" id="SM00028">
    <property type="entry name" value="TPR"/>
    <property type="match status" value="8"/>
</dbReference>
<keyword evidence="1" id="KW-0677">Repeat</keyword>
<feature type="repeat" description="TPR" evidence="3">
    <location>
        <begin position="495"/>
        <end position="528"/>
    </location>
</feature>
<evidence type="ECO:0000313" key="5">
    <source>
        <dbReference type="EMBL" id="MBB3170139.1"/>
    </source>
</evidence>
<dbReference type="SUPFAM" id="SSF48452">
    <property type="entry name" value="TPR-like"/>
    <property type="match status" value="2"/>
</dbReference>
<evidence type="ECO:0000256" key="3">
    <source>
        <dbReference type="PROSITE-ProRule" id="PRU00339"/>
    </source>
</evidence>
<dbReference type="AlphaFoldDB" id="A0A839UUN2"/>
<dbReference type="InterPro" id="IPR019734">
    <property type="entry name" value="TPR_rpt"/>
</dbReference>
<reference evidence="5 6" key="1">
    <citation type="submission" date="2020-08" db="EMBL/GenBank/DDBJ databases">
        <title>Genomic Encyclopedia of Type Strains, Phase III (KMG-III): the genomes of soil and plant-associated and newly described type strains.</title>
        <authorList>
            <person name="Whitman W."/>
        </authorList>
    </citation>
    <scope>NUCLEOTIDE SEQUENCE [LARGE SCALE GENOMIC DNA]</scope>
    <source>
        <strain evidence="5 6">CECT 8571</strain>
    </source>
</reference>
<feature type="repeat" description="TPR" evidence="3">
    <location>
        <begin position="189"/>
        <end position="222"/>
    </location>
</feature>
<dbReference type="RefSeq" id="WP_183911640.1">
    <property type="nucleotide sequence ID" value="NZ_JACHXZ010000006.1"/>
</dbReference>
<keyword evidence="6" id="KW-1185">Reference proteome</keyword>
<dbReference type="Proteomes" id="UP000559987">
    <property type="component" value="Unassembled WGS sequence"/>
</dbReference>
<feature type="chain" id="PRO_5032896243" evidence="4">
    <location>
        <begin position="21"/>
        <end position="577"/>
    </location>
</feature>
<comment type="caution">
    <text evidence="5">The sequence shown here is derived from an EMBL/GenBank/DDBJ whole genome shotgun (WGS) entry which is preliminary data.</text>
</comment>
<evidence type="ECO:0000256" key="2">
    <source>
        <dbReference type="ARBA" id="ARBA00022803"/>
    </source>
</evidence>
<organism evidence="5 6">
    <name type="scientific">Simiduia aestuariiviva</name>
    <dbReference type="NCBI Taxonomy" id="1510459"/>
    <lineage>
        <taxon>Bacteria</taxon>
        <taxon>Pseudomonadati</taxon>
        <taxon>Pseudomonadota</taxon>
        <taxon>Gammaproteobacteria</taxon>
        <taxon>Cellvibrionales</taxon>
        <taxon>Cellvibrionaceae</taxon>
        <taxon>Simiduia</taxon>
    </lineage>
</organism>
<dbReference type="InterPro" id="IPR051685">
    <property type="entry name" value="Ycf3/AcsC/BcsC/TPR_MFPF"/>
</dbReference>
<dbReference type="Pfam" id="PF14559">
    <property type="entry name" value="TPR_19"/>
    <property type="match status" value="1"/>
</dbReference>
<feature type="signal peptide" evidence="4">
    <location>
        <begin position="1"/>
        <end position="20"/>
    </location>
</feature>
<name>A0A839UUN2_9GAMM</name>
<protein>
    <submittedName>
        <fullName evidence="5">Tetratricopeptide (TPR) repeat protein</fullName>
    </submittedName>
</protein>
<evidence type="ECO:0000313" key="6">
    <source>
        <dbReference type="Proteomes" id="UP000559987"/>
    </source>
</evidence>
<dbReference type="PROSITE" id="PS50005">
    <property type="entry name" value="TPR"/>
    <property type="match status" value="2"/>
</dbReference>
<dbReference type="PANTHER" id="PTHR44943:SF8">
    <property type="entry name" value="TPR REPEAT-CONTAINING PROTEIN MJ0263"/>
    <property type="match status" value="1"/>
</dbReference>
<evidence type="ECO:0000256" key="1">
    <source>
        <dbReference type="ARBA" id="ARBA00022737"/>
    </source>
</evidence>
<gene>
    <name evidence="5" type="ORF">FHS30_003356</name>
</gene>
<dbReference type="InterPro" id="IPR011990">
    <property type="entry name" value="TPR-like_helical_dom_sf"/>
</dbReference>
<accession>A0A839UUN2</accession>
<dbReference type="PANTHER" id="PTHR44943">
    <property type="entry name" value="CELLULOSE SYNTHASE OPERON PROTEIN C"/>
    <property type="match status" value="1"/>
</dbReference>
<proteinExistence type="predicted"/>
<keyword evidence="4" id="KW-0732">Signal</keyword>
<sequence length="577" mass="64386">MKLPSLMITLLLVAHLIGCAGQPKDDSVTPEAVVAERPQPVPMPVKDRPFTADTLYSLMVAELAGNQERFDIALANYVQQAIETRDLGVVARAARIARFLEVHRAAMEMSVLWVELEPDNNEARVLAASELAEAGRLNEAFVHAQYLLEQGNPLLLQTVAAYAGKGTDIAREQLLAGLLELRQAHGESQPLWMALALVYQQQAQLEDALAAVERAVSLEPENRQALALQARLRYQSGDQVGALRQMASLVDESPEDQRLRLQYARLLAATDLDRAADQFELLLADHPGDVDLLLSLALIRYEQQRYDAAQTLFTELLAAERRRSAAHYYLARIAQLQSDYQTALNHYLKVELGPDFMPALVQTLEILVAAKELDAAHARMAAVREKVPQQSERLYALEAEILAKYGHLDPAEAVLTQGLVQAPDSTQLLYSRALVNERRDMLELSERDLRRVIRFEPNNATALNALGYTLADRTDRYEEAYELIRQAHMLKPDDAAIVDSLGWVHYRLGNYAEALLRLREALKLYPDPEIASHLGEVLWVTGQQSEALEVWQKGISLDPQSDIIPAAMKRLGVQPTP</sequence>
<dbReference type="EMBL" id="JACHXZ010000006">
    <property type="protein sequence ID" value="MBB3170139.1"/>
    <property type="molecule type" value="Genomic_DNA"/>
</dbReference>
<dbReference type="Pfam" id="PF13432">
    <property type="entry name" value="TPR_16"/>
    <property type="match status" value="2"/>
</dbReference>
<keyword evidence="2 3" id="KW-0802">TPR repeat</keyword>
<evidence type="ECO:0000256" key="4">
    <source>
        <dbReference type="SAM" id="SignalP"/>
    </source>
</evidence>